<evidence type="ECO:0000313" key="1">
    <source>
        <dbReference type="EMBL" id="MBM7642705.1"/>
    </source>
</evidence>
<gene>
    <name evidence="1" type="ORF">JOC28_001002</name>
</gene>
<proteinExistence type="predicted"/>
<comment type="caution">
    <text evidence="1">The sequence shown here is derived from an EMBL/GenBank/DDBJ whole genome shotgun (WGS) entry which is preliminary data.</text>
</comment>
<accession>A0ABS2PT21</accession>
<dbReference type="Gene3D" id="3.30.1490.390">
    <property type="match status" value="1"/>
</dbReference>
<dbReference type="Proteomes" id="UP000697472">
    <property type="component" value="Unassembled WGS sequence"/>
</dbReference>
<name>A0ABS2PT21_9STRE</name>
<dbReference type="CDD" id="cd13784">
    <property type="entry name" value="SP_1775_like"/>
    <property type="match status" value="1"/>
</dbReference>
<dbReference type="Pfam" id="PF15507">
    <property type="entry name" value="DUF4649"/>
    <property type="match status" value="1"/>
</dbReference>
<protein>
    <recommendedName>
        <fullName evidence="3">DUF4649 domain-containing protein</fullName>
    </recommendedName>
</protein>
<organism evidence="1 2">
    <name type="scientific">Streptococcus loxodontisalivarius</name>
    <dbReference type="NCBI Taxonomy" id="1349415"/>
    <lineage>
        <taxon>Bacteria</taxon>
        <taxon>Bacillati</taxon>
        <taxon>Bacillota</taxon>
        <taxon>Bacilli</taxon>
        <taxon>Lactobacillales</taxon>
        <taxon>Streptococcaceae</taxon>
        <taxon>Streptococcus</taxon>
    </lineage>
</organism>
<sequence>MINITYLDASKQEKTVSFESYAEFERSQQACLIGISDYFKVTKLTYNGHELDYSGTYGDIFFYLLKQDLSQYEN</sequence>
<keyword evidence="2" id="KW-1185">Reference proteome</keyword>
<evidence type="ECO:0008006" key="3">
    <source>
        <dbReference type="Google" id="ProtNLM"/>
    </source>
</evidence>
<dbReference type="InterPro" id="IPR027879">
    <property type="entry name" value="DUF4649"/>
</dbReference>
<dbReference type="RefSeq" id="WP_205009545.1">
    <property type="nucleotide sequence ID" value="NZ_JAFBEH010000017.1"/>
</dbReference>
<dbReference type="EMBL" id="JAFBEH010000017">
    <property type="protein sequence ID" value="MBM7642705.1"/>
    <property type="molecule type" value="Genomic_DNA"/>
</dbReference>
<evidence type="ECO:0000313" key="2">
    <source>
        <dbReference type="Proteomes" id="UP000697472"/>
    </source>
</evidence>
<reference evidence="1 2" key="1">
    <citation type="submission" date="2021-01" db="EMBL/GenBank/DDBJ databases">
        <title>Genomic Encyclopedia of Type Strains, Phase IV (KMG-IV): sequencing the most valuable type-strain genomes for metagenomic binning, comparative biology and taxonomic classification.</title>
        <authorList>
            <person name="Goeker M."/>
        </authorList>
    </citation>
    <scope>NUCLEOTIDE SEQUENCE [LARGE SCALE GENOMIC DNA]</scope>
    <source>
        <strain evidence="1 2">DSM 27382</strain>
    </source>
</reference>